<feature type="chain" id="PRO_5045910886" description="DUF4185 domain-containing protein" evidence="1">
    <location>
        <begin position="23"/>
        <end position="689"/>
    </location>
</feature>
<reference evidence="3" key="1">
    <citation type="journal article" date="2019" name="Int. J. Syst. Evol. Microbiol.">
        <title>The Global Catalogue of Microorganisms (GCM) 10K type strain sequencing project: providing services to taxonomists for standard genome sequencing and annotation.</title>
        <authorList>
            <consortium name="The Broad Institute Genomics Platform"/>
            <consortium name="The Broad Institute Genome Sequencing Center for Infectious Disease"/>
            <person name="Wu L."/>
            <person name="Ma J."/>
        </authorList>
    </citation>
    <scope>NUCLEOTIDE SEQUENCE [LARGE SCALE GENOMIC DNA]</scope>
    <source>
        <strain evidence="3">JCM 15572</strain>
    </source>
</reference>
<organism evidence="2 3">
    <name type="scientific">Kribbella hippodromi</name>
    <dbReference type="NCBI Taxonomy" id="434347"/>
    <lineage>
        <taxon>Bacteria</taxon>
        <taxon>Bacillati</taxon>
        <taxon>Actinomycetota</taxon>
        <taxon>Actinomycetes</taxon>
        <taxon>Propionibacteriales</taxon>
        <taxon>Kribbellaceae</taxon>
        <taxon>Kribbella</taxon>
    </lineage>
</organism>
<evidence type="ECO:0000313" key="3">
    <source>
        <dbReference type="Proteomes" id="UP001501705"/>
    </source>
</evidence>
<name>A0ABP4PFH0_9ACTN</name>
<protein>
    <recommendedName>
        <fullName evidence="4">DUF4185 domain-containing protein</fullName>
    </recommendedName>
</protein>
<gene>
    <name evidence="2" type="ORF">GCM10009804_40460</name>
</gene>
<evidence type="ECO:0000313" key="2">
    <source>
        <dbReference type="EMBL" id="GAA1579736.1"/>
    </source>
</evidence>
<dbReference type="Gene3D" id="2.60.120.260">
    <property type="entry name" value="Galactose-binding domain-like"/>
    <property type="match status" value="1"/>
</dbReference>
<accession>A0ABP4PFH0</accession>
<feature type="signal peptide" evidence="1">
    <location>
        <begin position="1"/>
        <end position="22"/>
    </location>
</feature>
<evidence type="ECO:0008006" key="4">
    <source>
        <dbReference type="Google" id="ProtNLM"/>
    </source>
</evidence>
<dbReference type="RefSeq" id="WP_344235130.1">
    <property type="nucleotide sequence ID" value="NZ_BAAAPH010000012.1"/>
</dbReference>
<keyword evidence="3" id="KW-1185">Reference proteome</keyword>
<proteinExistence type="predicted"/>
<comment type="caution">
    <text evidence="2">The sequence shown here is derived from an EMBL/GenBank/DDBJ whole genome shotgun (WGS) entry which is preliminary data.</text>
</comment>
<keyword evidence="1" id="KW-0732">Signal</keyword>
<dbReference type="Proteomes" id="UP001501705">
    <property type="component" value="Unassembled WGS sequence"/>
</dbReference>
<dbReference type="EMBL" id="BAAAPH010000012">
    <property type="protein sequence ID" value="GAA1579736.1"/>
    <property type="molecule type" value="Genomic_DNA"/>
</dbReference>
<sequence length="689" mass="74374">MRKLALTAALTLGLGLVVPAGATTTASPPESTFFSTVGIDAGATVGAPAIGDDKDHGDLWPNCWSDDDNVYAAYGDGVGFGTSASDIGVTRISGMPGSLTGTQLAQGDQLGKVWTANHTRKPTGLACVGGALYLAVQDLAFDFDDAPAATIAKSTDKGRTWTYNTAAPMFGGSKFTTIFFLDYGKDNVNSPDGYVYAYGLDNNWRDSFSNRVPDPADLWLAKVPAASIQDRSAWRFYAGADPNGVPQWTADLNARVAALHDDRHIYGTVGTSGRARDLTTISQGGVVYNKALNRYIYTSWTEYTFEFYESPTPWGPWSHFTPKDFGGYPWSHAKHGGYATTIPSKYISADGKNMWLQSNVCTCGGGLSDRWAYTFSLRKMSLTPSVPTTPDNTLDGTRNLAREPGTVPIERATHFGQAVYNDGVRAQNEDDWNDERKPLSWWGYTWPRTYNLNKVVYTTGTMFGDGGWFASAPKVQVRRNGVWTDVTGQSATPSYPTSSAAGTNRTYVFSFDLTSGDGVRIIGAPGGTQTFTSIGELEAFYGSAVTDPSFESQPANAVGAPWETEGTGPKGIDHDRGAWAQQGRNNGWINASDAGWNAFKQTVPVKPNTNYRLTGWVEGSGNFTGGYFGIRAGTTPYAELNYSAAPGYKQLTVDFNSGANTTMTVFTGYWGTANTATWLRLDNISLIPR</sequence>
<evidence type="ECO:0000256" key="1">
    <source>
        <dbReference type="SAM" id="SignalP"/>
    </source>
</evidence>